<dbReference type="Gene3D" id="3.30.1130.10">
    <property type="match status" value="1"/>
</dbReference>
<comment type="similarity">
    <text evidence="3">Belongs to the GTP cyclohydrolase I family.</text>
</comment>
<evidence type="ECO:0000259" key="9">
    <source>
        <dbReference type="Pfam" id="PF01227"/>
    </source>
</evidence>
<dbReference type="EMBL" id="NXGS01000007">
    <property type="protein sequence ID" value="PIM96581.1"/>
    <property type="molecule type" value="Genomic_DNA"/>
</dbReference>
<evidence type="ECO:0000256" key="7">
    <source>
        <dbReference type="ARBA" id="ARBA00022801"/>
    </source>
</evidence>
<evidence type="ECO:0000256" key="8">
    <source>
        <dbReference type="ARBA" id="ARBA00023134"/>
    </source>
</evidence>
<dbReference type="Pfam" id="PF01227">
    <property type="entry name" value="GTP_cyclohydroI"/>
    <property type="match status" value="1"/>
</dbReference>
<evidence type="ECO:0000256" key="3">
    <source>
        <dbReference type="ARBA" id="ARBA00008085"/>
    </source>
</evidence>
<comment type="caution">
    <text evidence="10">The sequence shown here is derived from an EMBL/GenBank/DDBJ whole genome shotgun (WGS) entry which is preliminary data.</text>
</comment>
<reference evidence="10" key="1">
    <citation type="submission" date="2017-09" db="EMBL/GenBank/DDBJ databases">
        <authorList>
            <person name="Campbell M.A."/>
            <person name="Lukasik P."/>
            <person name="Simon C."/>
            <person name="McCutcheon J.P."/>
        </authorList>
    </citation>
    <scope>NUCLEOTIDE SEQUENCE [LARGE SCALE GENOMIC DNA]</scope>
    <source>
        <strain evidence="10">ALECUR</strain>
    </source>
</reference>
<dbReference type="GO" id="GO:0003934">
    <property type="term" value="F:GTP cyclohydrolase I activity"/>
    <property type="evidence" value="ECO:0007669"/>
    <property type="project" value="UniProtKB-EC"/>
</dbReference>
<keyword evidence="6" id="KW-0554">One-carbon metabolism</keyword>
<evidence type="ECO:0000256" key="2">
    <source>
        <dbReference type="ARBA" id="ARBA00005080"/>
    </source>
</evidence>
<dbReference type="Proteomes" id="UP000229529">
    <property type="component" value="Unassembled WGS sequence"/>
</dbReference>
<sequence>MLNNIIIIKIIEYIGDNPKRNELHLTPIRVVKSMKEIYCGYKLNLTDMEKSFDYNNSNTDLIYIKNVFFGSNCEHHMLPFFGQANFVYCPSKKIIGLSKFINILNFYSARLQTQERLARQVVNYIKNILRPRAIILKLSCKHICMLMRNVKSICSTSGTVINEGLSTISPTLMLKMLFII</sequence>
<dbReference type="SUPFAM" id="SSF55620">
    <property type="entry name" value="Tetrahydrobiopterin biosynthesis enzymes-like"/>
    <property type="match status" value="1"/>
</dbReference>
<comment type="subunit">
    <text evidence="4">Toroid-shaped homodecamer, composed of two pentamers of five dimers.</text>
</comment>
<accession>A0ABX4MI81</accession>
<dbReference type="InterPro" id="IPR018234">
    <property type="entry name" value="GTP_CycHdrlase_I_CS"/>
</dbReference>
<keyword evidence="8" id="KW-0342">GTP-binding</keyword>
<protein>
    <recommendedName>
        <fullName evidence="5">GTP cyclohydrolase I</fullName>
        <ecNumber evidence="5">3.5.4.16</ecNumber>
    </recommendedName>
</protein>
<keyword evidence="7 10" id="KW-0378">Hydrolase</keyword>
<evidence type="ECO:0000313" key="11">
    <source>
        <dbReference type="Proteomes" id="UP000229529"/>
    </source>
</evidence>
<keyword evidence="11" id="KW-1185">Reference proteome</keyword>
<organism evidence="10 11">
    <name type="scientific">Candidatus Hodgkinia cicadicola</name>
    <dbReference type="NCBI Taxonomy" id="573658"/>
    <lineage>
        <taxon>Bacteria</taxon>
        <taxon>Pseudomonadati</taxon>
        <taxon>Pseudomonadota</taxon>
        <taxon>Alphaproteobacteria</taxon>
        <taxon>Hyphomicrobiales</taxon>
        <taxon>Candidatus Hodgkinia</taxon>
    </lineage>
</organism>
<dbReference type="InterPro" id="IPR043133">
    <property type="entry name" value="GTP-CH-I_C/QueF"/>
</dbReference>
<evidence type="ECO:0000256" key="5">
    <source>
        <dbReference type="ARBA" id="ARBA00012715"/>
    </source>
</evidence>
<evidence type="ECO:0000256" key="4">
    <source>
        <dbReference type="ARBA" id="ARBA00011857"/>
    </source>
</evidence>
<dbReference type="PANTHER" id="PTHR11109">
    <property type="entry name" value="GTP CYCLOHYDROLASE I"/>
    <property type="match status" value="1"/>
</dbReference>
<comment type="pathway">
    <text evidence="2">Cofactor biosynthesis; 7,8-dihydroneopterin triphosphate biosynthesis; 7,8-dihydroneopterin triphosphate from GTP: step 1/1.</text>
</comment>
<dbReference type="InterPro" id="IPR020602">
    <property type="entry name" value="GTP_CycHdrlase_I_dom"/>
</dbReference>
<evidence type="ECO:0000313" key="10">
    <source>
        <dbReference type="EMBL" id="PIM96581.1"/>
    </source>
</evidence>
<dbReference type="Gene3D" id="1.10.286.10">
    <property type="match status" value="1"/>
</dbReference>
<dbReference type="PROSITE" id="PS00859">
    <property type="entry name" value="GTP_CYCLOHYDROL_1_1"/>
    <property type="match status" value="1"/>
</dbReference>
<feature type="domain" description="GTP cyclohydrolase I" evidence="9">
    <location>
        <begin position="8"/>
        <end position="164"/>
    </location>
</feature>
<comment type="catalytic activity">
    <reaction evidence="1">
        <text>GTP + H2O = 7,8-dihydroneopterin 3'-triphosphate + formate + H(+)</text>
        <dbReference type="Rhea" id="RHEA:17473"/>
        <dbReference type="ChEBI" id="CHEBI:15377"/>
        <dbReference type="ChEBI" id="CHEBI:15378"/>
        <dbReference type="ChEBI" id="CHEBI:15740"/>
        <dbReference type="ChEBI" id="CHEBI:37565"/>
        <dbReference type="ChEBI" id="CHEBI:58462"/>
        <dbReference type="EC" id="3.5.4.16"/>
    </reaction>
</comment>
<dbReference type="EC" id="3.5.4.16" evidence="5"/>
<proteinExistence type="inferred from homology"/>
<keyword evidence="8" id="KW-0547">Nucleotide-binding</keyword>
<dbReference type="InterPro" id="IPR043134">
    <property type="entry name" value="GTP-CH-I_N"/>
</dbReference>
<dbReference type="InterPro" id="IPR001474">
    <property type="entry name" value="GTP_CycHdrlase_I"/>
</dbReference>
<gene>
    <name evidence="10" type="primary">folE</name>
    <name evidence="10" type="ORF">alecur_23</name>
</gene>
<dbReference type="PANTHER" id="PTHR11109:SF7">
    <property type="entry name" value="GTP CYCLOHYDROLASE 1"/>
    <property type="match status" value="1"/>
</dbReference>
<evidence type="ECO:0000256" key="6">
    <source>
        <dbReference type="ARBA" id="ARBA00022563"/>
    </source>
</evidence>
<evidence type="ECO:0000256" key="1">
    <source>
        <dbReference type="ARBA" id="ARBA00001052"/>
    </source>
</evidence>
<name>A0ABX4MI81_9HYPH</name>